<feature type="compositionally biased region" description="Low complexity" evidence="1">
    <location>
        <begin position="268"/>
        <end position="284"/>
    </location>
</feature>
<feature type="compositionally biased region" description="Pro residues" evidence="1">
    <location>
        <begin position="369"/>
        <end position="379"/>
    </location>
</feature>
<name>A0A2G8K225_STIJA</name>
<organism evidence="3 4">
    <name type="scientific">Stichopus japonicus</name>
    <name type="common">Sea cucumber</name>
    <dbReference type="NCBI Taxonomy" id="307972"/>
    <lineage>
        <taxon>Eukaryota</taxon>
        <taxon>Metazoa</taxon>
        <taxon>Echinodermata</taxon>
        <taxon>Eleutherozoa</taxon>
        <taxon>Echinozoa</taxon>
        <taxon>Holothuroidea</taxon>
        <taxon>Aspidochirotacea</taxon>
        <taxon>Aspidochirotida</taxon>
        <taxon>Stichopodidae</taxon>
        <taxon>Apostichopus</taxon>
    </lineage>
</organism>
<feature type="compositionally biased region" description="Low complexity" evidence="1">
    <location>
        <begin position="486"/>
        <end position="505"/>
    </location>
</feature>
<feature type="compositionally biased region" description="Polar residues" evidence="1">
    <location>
        <begin position="520"/>
        <end position="534"/>
    </location>
</feature>
<keyword evidence="2" id="KW-1133">Transmembrane helix</keyword>
<keyword evidence="2" id="KW-0472">Membrane</keyword>
<evidence type="ECO:0000313" key="4">
    <source>
        <dbReference type="Proteomes" id="UP000230750"/>
    </source>
</evidence>
<evidence type="ECO:0008006" key="5">
    <source>
        <dbReference type="Google" id="ProtNLM"/>
    </source>
</evidence>
<feature type="compositionally biased region" description="Polar residues" evidence="1">
    <location>
        <begin position="621"/>
        <end position="634"/>
    </location>
</feature>
<keyword evidence="2" id="KW-0812">Transmembrane</keyword>
<dbReference type="Proteomes" id="UP000230750">
    <property type="component" value="Unassembled WGS sequence"/>
</dbReference>
<evidence type="ECO:0000256" key="2">
    <source>
        <dbReference type="SAM" id="Phobius"/>
    </source>
</evidence>
<sequence>MFTDGFIWSYYPDVMNNNINNNNNNIPSTLYASELRINLPRIPFVKYTSVSVSVTYLFWGSQGSVVQLKLFENRTDLKTWDSKTNGNESWSTETVSLNGRPNTISFISFHNSSNDCGGVAIDEIIITADPMSPTDFPTTTAPPEGPTESSAMKLLIILLLCAVGFLVLVIFFLVLILLRRKNKGEFEPPGITVANSTYDLPATISGINTSENQYFKYGTYSGERFPPVSPSSDISGPIVKFPKKKRKGLTLPMRASQAVGSFDYRGMSPMSSPSPQSPDSAGSSRLYVQKRPKLGLLGRAQAMIYGSPKPMSKRLSRSLPDNLEWTLSGYTRGPYQITDLLNGRIELKEDPPTVEHGNPPSNVEREPFIQPPQLSPPLSPNGRFEPPRESPNSDPPQNSGYPSIHQIASPKQHMVINDNFKERTLDRSALTLPLNVKRPSWDADKYQVIFDSGEGKCELLDLLQDSPQGRKTDEYEPVGQQGSAISRNNNRRSSPGNSSRSSPRGDTLYGGTVSEGAAVASSSRNSGSTTAGESTSRDGTRPSLKKKPHFLIEKRRVSFSNKTCIIDQPAVDEYDDVEVDCTNTADKIEKDEKDISATKKPPSFQINENPSPSSKVGYVNVDSSNLNDTTNLSTVKEWEEPPSEYEMISPTDDGPSDTVNVYDELARDFPLKKNPRSNEPSSSDAYNRLAMMPDVVQTASKTDSHRLSGGSDYDNVKSPVATLRSPREKN</sequence>
<feature type="region of interest" description="Disordered" evidence="1">
    <location>
        <begin position="264"/>
        <end position="284"/>
    </location>
</feature>
<evidence type="ECO:0000256" key="1">
    <source>
        <dbReference type="SAM" id="MobiDB-lite"/>
    </source>
</evidence>
<dbReference type="EMBL" id="MRZV01000966">
    <property type="protein sequence ID" value="PIK42044.1"/>
    <property type="molecule type" value="Genomic_DNA"/>
</dbReference>
<dbReference type="AlphaFoldDB" id="A0A2G8K225"/>
<gene>
    <name evidence="3" type="ORF">BSL78_21102</name>
</gene>
<feature type="compositionally biased region" description="Polar residues" evidence="1">
    <location>
        <begin position="604"/>
        <end position="614"/>
    </location>
</feature>
<accession>A0A2G8K225</accession>
<evidence type="ECO:0000313" key="3">
    <source>
        <dbReference type="EMBL" id="PIK42044.1"/>
    </source>
</evidence>
<feature type="compositionally biased region" description="Polar residues" evidence="1">
    <location>
        <begin position="390"/>
        <end position="401"/>
    </location>
</feature>
<comment type="caution">
    <text evidence="3">The sequence shown here is derived from an EMBL/GenBank/DDBJ whole genome shotgun (WGS) entry which is preliminary data.</text>
</comment>
<reference evidence="3 4" key="1">
    <citation type="journal article" date="2017" name="PLoS Biol.">
        <title>The sea cucumber genome provides insights into morphological evolution and visceral regeneration.</title>
        <authorList>
            <person name="Zhang X."/>
            <person name="Sun L."/>
            <person name="Yuan J."/>
            <person name="Sun Y."/>
            <person name="Gao Y."/>
            <person name="Zhang L."/>
            <person name="Li S."/>
            <person name="Dai H."/>
            <person name="Hamel J.F."/>
            <person name="Liu C."/>
            <person name="Yu Y."/>
            <person name="Liu S."/>
            <person name="Lin W."/>
            <person name="Guo K."/>
            <person name="Jin S."/>
            <person name="Xu P."/>
            <person name="Storey K.B."/>
            <person name="Huan P."/>
            <person name="Zhang T."/>
            <person name="Zhou Y."/>
            <person name="Zhang J."/>
            <person name="Lin C."/>
            <person name="Li X."/>
            <person name="Xing L."/>
            <person name="Huo D."/>
            <person name="Sun M."/>
            <person name="Wang L."/>
            <person name="Mercier A."/>
            <person name="Li F."/>
            <person name="Yang H."/>
            <person name="Xiang J."/>
        </authorList>
    </citation>
    <scope>NUCLEOTIDE SEQUENCE [LARGE SCALE GENOMIC DNA]</scope>
    <source>
        <strain evidence="3">Shaxun</strain>
        <tissue evidence="3">Muscle</tissue>
    </source>
</reference>
<keyword evidence="4" id="KW-1185">Reference proteome</keyword>
<feature type="transmembrane region" description="Helical" evidence="2">
    <location>
        <begin position="154"/>
        <end position="178"/>
    </location>
</feature>
<proteinExistence type="predicted"/>
<feature type="region of interest" description="Disordered" evidence="1">
    <location>
        <begin position="592"/>
        <end position="730"/>
    </location>
</feature>
<feature type="region of interest" description="Disordered" evidence="1">
    <location>
        <begin position="468"/>
        <end position="549"/>
    </location>
</feature>
<dbReference type="OrthoDB" id="10522450at2759"/>
<feature type="region of interest" description="Disordered" evidence="1">
    <location>
        <begin position="349"/>
        <end position="404"/>
    </location>
</feature>
<protein>
    <recommendedName>
        <fullName evidence="5">MAM domain-containing protein</fullName>
    </recommendedName>
</protein>